<dbReference type="KEGG" id="dpg:DESPIGER_1487"/>
<dbReference type="Proteomes" id="UP000186323">
    <property type="component" value="Chromosome I"/>
</dbReference>
<protein>
    <submittedName>
        <fullName evidence="1">Uncharacterized protein</fullName>
    </submittedName>
</protein>
<dbReference type="AlphaFoldDB" id="A0A1K1LF15"/>
<organism evidence="1 2">
    <name type="scientific">Desulfovibrio piger</name>
    <dbReference type="NCBI Taxonomy" id="901"/>
    <lineage>
        <taxon>Bacteria</taxon>
        <taxon>Pseudomonadati</taxon>
        <taxon>Thermodesulfobacteriota</taxon>
        <taxon>Desulfovibrionia</taxon>
        <taxon>Desulfovibrionales</taxon>
        <taxon>Desulfovibrionaceae</taxon>
        <taxon>Desulfovibrio</taxon>
    </lineage>
</organism>
<keyword evidence="2" id="KW-1185">Reference proteome</keyword>
<evidence type="ECO:0000313" key="1">
    <source>
        <dbReference type="EMBL" id="SFV73332.1"/>
    </source>
</evidence>
<dbReference type="EMBL" id="LT630450">
    <property type="protein sequence ID" value="SFV73332.1"/>
    <property type="molecule type" value="Genomic_DNA"/>
</dbReference>
<gene>
    <name evidence="1" type="ORF">DESPIGER_1487</name>
</gene>
<proteinExistence type="predicted"/>
<evidence type="ECO:0000313" key="2">
    <source>
        <dbReference type="Proteomes" id="UP000186323"/>
    </source>
</evidence>
<sequence>MTLSLRCCGPPSGTGTAHRPHANCLFLRGNVLLARRAGRPSRPHRQRKKSISLC</sequence>
<accession>A0A1K1LF15</accession>
<name>A0A1K1LF15_9BACT</name>
<reference evidence="2" key="1">
    <citation type="submission" date="2016-10" db="EMBL/GenBank/DDBJ databases">
        <authorList>
            <person name="Wegmann U."/>
        </authorList>
    </citation>
    <scope>NUCLEOTIDE SEQUENCE [LARGE SCALE GENOMIC DNA]</scope>
</reference>